<protein>
    <submittedName>
        <fullName evidence="1">Uncharacterized protein</fullName>
    </submittedName>
</protein>
<dbReference type="EMBL" id="JBHUIT010000022">
    <property type="protein sequence ID" value="MFD2257206.1"/>
    <property type="molecule type" value="Genomic_DNA"/>
</dbReference>
<organism evidence="1 2">
    <name type="scientific">Luteolibacter algae</name>
    <dbReference type="NCBI Taxonomy" id="454151"/>
    <lineage>
        <taxon>Bacteria</taxon>
        <taxon>Pseudomonadati</taxon>
        <taxon>Verrucomicrobiota</taxon>
        <taxon>Verrucomicrobiia</taxon>
        <taxon>Verrucomicrobiales</taxon>
        <taxon>Verrucomicrobiaceae</taxon>
        <taxon>Luteolibacter</taxon>
    </lineage>
</organism>
<sequence>MQQPQEEARTAMALAEMANSKRIMVGFVYRGGFLLKRKLIANDLKNSRPFETI</sequence>
<name>A0ABW5DAX8_9BACT</name>
<dbReference type="Proteomes" id="UP001597375">
    <property type="component" value="Unassembled WGS sequence"/>
</dbReference>
<reference evidence="2" key="1">
    <citation type="journal article" date="2019" name="Int. J. Syst. Evol. Microbiol.">
        <title>The Global Catalogue of Microorganisms (GCM) 10K type strain sequencing project: providing services to taxonomists for standard genome sequencing and annotation.</title>
        <authorList>
            <consortium name="The Broad Institute Genomics Platform"/>
            <consortium name="The Broad Institute Genome Sequencing Center for Infectious Disease"/>
            <person name="Wu L."/>
            <person name="Ma J."/>
        </authorList>
    </citation>
    <scope>NUCLEOTIDE SEQUENCE [LARGE SCALE GENOMIC DNA]</scope>
    <source>
        <strain evidence="2">CGMCC 4.7106</strain>
    </source>
</reference>
<proteinExistence type="predicted"/>
<evidence type="ECO:0000313" key="1">
    <source>
        <dbReference type="EMBL" id="MFD2257206.1"/>
    </source>
</evidence>
<accession>A0ABW5DAX8</accession>
<gene>
    <name evidence="1" type="ORF">ACFSSA_11010</name>
</gene>
<comment type="caution">
    <text evidence="1">The sequence shown here is derived from an EMBL/GenBank/DDBJ whole genome shotgun (WGS) entry which is preliminary data.</text>
</comment>
<keyword evidence="2" id="KW-1185">Reference proteome</keyword>
<evidence type="ECO:0000313" key="2">
    <source>
        <dbReference type="Proteomes" id="UP001597375"/>
    </source>
</evidence>